<evidence type="ECO:0000256" key="1">
    <source>
        <dbReference type="ARBA" id="ARBA00004184"/>
    </source>
</evidence>
<evidence type="ECO:0000256" key="4">
    <source>
        <dbReference type="ARBA" id="ARBA00023054"/>
    </source>
</evidence>
<dbReference type="STRING" id="1202772.A0A1V9YAK9"/>
<evidence type="ECO:0000256" key="3">
    <source>
        <dbReference type="ARBA" id="ARBA00022490"/>
    </source>
</evidence>
<accession>A0A1V9YAK9</accession>
<dbReference type="Pfam" id="PF01465">
    <property type="entry name" value="GRIP"/>
    <property type="match status" value="1"/>
</dbReference>
<dbReference type="GO" id="GO:0005794">
    <property type="term" value="C:Golgi apparatus"/>
    <property type="evidence" value="ECO:0007669"/>
    <property type="project" value="TreeGrafter"/>
</dbReference>
<dbReference type="OrthoDB" id="5848685at2759"/>
<keyword evidence="5" id="KW-0472">Membrane</keyword>
<sequence length="455" mass="51465">MSSDEGEAPVEAPAEVPGEVNVATVLSAVKAYKERCVRLETLIAQQKHTMQALEEENNKMKRIMVGAKRSLENKKAACEALQQQVLELKAAEKKRPDTTTDTARREPRRILQKVKQAMPLGPTLLWCLVEYASDNDLDEDNKPSECGWVSFRSEDDLLDYVRKTSGEPLRVPEQSLPPPEVHEMKQELSEELERVQEEFRRYRVRAEITRKQKEAEIRKMTASTLARQQEHLAGSDVQSELQAARLQVRRLAQLQTAAEEKARAADAEWSDKYAKLQREFDKLSGTMGETVLAMEWRERYEAVAREKMELEAKLASSDASFQLAQDLEGNDIAKLKTEFALYRKRAMAVVEQKEKELQAARSQQGEAPRSGSGFSSAGLRRMSSSNSLSGFETSPHAPTTNEYLKNIVVKYMSTDHAEVKEHMEKAIATVLQFSPAELKLIEDKRHAGASSWALW</sequence>
<dbReference type="Gene3D" id="1.10.220.60">
    <property type="entry name" value="GRIP domain"/>
    <property type="match status" value="1"/>
</dbReference>
<feature type="coiled-coil region" evidence="6">
    <location>
        <begin position="181"/>
        <end position="212"/>
    </location>
</feature>
<dbReference type="SMART" id="SM00755">
    <property type="entry name" value="Grip"/>
    <property type="match status" value="1"/>
</dbReference>
<dbReference type="PROSITE" id="PS50913">
    <property type="entry name" value="GRIP"/>
    <property type="match status" value="1"/>
</dbReference>
<dbReference type="PANTHER" id="PTHR23157:SF25">
    <property type="entry name" value="GRIP AND COILED-COIL DOMAIN-CONTAINING PROTEIN 1"/>
    <property type="match status" value="1"/>
</dbReference>
<evidence type="ECO:0000256" key="6">
    <source>
        <dbReference type="SAM" id="Coils"/>
    </source>
</evidence>
<dbReference type="PANTHER" id="PTHR23157">
    <property type="entry name" value="GRIP AND COILED-COIL DOMAIN-CONTAINING PROTEIN 1"/>
    <property type="match status" value="1"/>
</dbReference>
<dbReference type="InterPro" id="IPR051952">
    <property type="entry name" value="Golgi-autophagy_related"/>
</dbReference>
<feature type="region of interest" description="Disordered" evidence="7">
    <location>
        <begin position="357"/>
        <end position="396"/>
    </location>
</feature>
<evidence type="ECO:0000256" key="2">
    <source>
        <dbReference type="ARBA" id="ARBA00004496"/>
    </source>
</evidence>
<evidence type="ECO:0000313" key="10">
    <source>
        <dbReference type="Proteomes" id="UP000243579"/>
    </source>
</evidence>
<evidence type="ECO:0000259" key="8">
    <source>
        <dbReference type="PROSITE" id="PS50913"/>
    </source>
</evidence>
<evidence type="ECO:0000256" key="7">
    <source>
        <dbReference type="SAM" id="MobiDB-lite"/>
    </source>
</evidence>
<dbReference type="EMBL" id="JNBR01002420">
    <property type="protein sequence ID" value="OQR82757.1"/>
    <property type="molecule type" value="Genomic_DNA"/>
</dbReference>
<keyword evidence="4 6" id="KW-0175">Coiled coil</keyword>
<comment type="subcellular location">
    <subcellularLocation>
        <location evidence="2">Cytoplasm</location>
    </subcellularLocation>
    <subcellularLocation>
        <location evidence="1">Endomembrane system</location>
        <topology evidence="1">Peripheral membrane protein</topology>
    </subcellularLocation>
</comment>
<dbReference type="Proteomes" id="UP000243579">
    <property type="component" value="Unassembled WGS sequence"/>
</dbReference>
<evidence type="ECO:0000256" key="5">
    <source>
        <dbReference type="ARBA" id="ARBA00023136"/>
    </source>
</evidence>
<feature type="domain" description="GRIP" evidence="8">
    <location>
        <begin position="394"/>
        <end position="444"/>
    </location>
</feature>
<proteinExistence type="predicted"/>
<reference evidence="9 10" key="1">
    <citation type="journal article" date="2014" name="Genome Biol. Evol.">
        <title>The secreted proteins of Achlya hypogyna and Thraustotheca clavata identify the ancestral oomycete secretome and reveal gene acquisitions by horizontal gene transfer.</title>
        <authorList>
            <person name="Misner I."/>
            <person name="Blouin N."/>
            <person name="Leonard G."/>
            <person name="Richards T.A."/>
            <person name="Lane C.E."/>
        </authorList>
    </citation>
    <scope>NUCLEOTIDE SEQUENCE [LARGE SCALE GENOMIC DNA]</scope>
    <source>
        <strain evidence="9 10">ATCC 48635</strain>
    </source>
</reference>
<dbReference type="AlphaFoldDB" id="A0A1V9YAK9"/>
<feature type="coiled-coil region" evidence="6">
    <location>
        <begin position="36"/>
        <end position="94"/>
    </location>
</feature>
<gene>
    <name evidence="9" type="ORF">ACHHYP_15543</name>
</gene>
<feature type="compositionally biased region" description="Polar residues" evidence="7">
    <location>
        <begin position="382"/>
        <end position="396"/>
    </location>
</feature>
<keyword evidence="10" id="KW-1185">Reference proteome</keyword>
<dbReference type="InterPro" id="IPR000237">
    <property type="entry name" value="GRIP_dom"/>
</dbReference>
<organism evidence="9 10">
    <name type="scientific">Achlya hypogyna</name>
    <name type="common">Oomycete</name>
    <name type="synonym">Protoachlya hypogyna</name>
    <dbReference type="NCBI Taxonomy" id="1202772"/>
    <lineage>
        <taxon>Eukaryota</taxon>
        <taxon>Sar</taxon>
        <taxon>Stramenopiles</taxon>
        <taxon>Oomycota</taxon>
        <taxon>Saprolegniomycetes</taxon>
        <taxon>Saprolegniales</taxon>
        <taxon>Achlyaceae</taxon>
        <taxon>Achlya</taxon>
    </lineage>
</organism>
<keyword evidence="3" id="KW-0963">Cytoplasm</keyword>
<comment type="caution">
    <text evidence="9">The sequence shown here is derived from an EMBL/GenBank/DDBJ whole genome shotgun (WGS) entry which is preliminary data.</text>
</comment>
<name>A0A1V9YAK9_ACHHY</name>
<evidence type="ECO:0000313" key="9">
    <source>
        <dbReference type="EMBL" id="OQR82757.1"/>
    </source>
</evidence>
<protein>
    <recommendedName>
        <fullName evidence="8">GRIP domain-containing protein</fullName>
    </recommendedName>
</protein>